<gene>
    <name evidence="1" type="ORF">PIB30_029811</name>
</gene>
<dbReference type="Proteomes" id="UP001341840">
    <property type="component" value="Unassembled WGS sequence"/>
</dbReference>
<organism evidence="1 2">
    <name type="scientific">Stylosanthes scabra</name>
    <dbReference type="NCBI Taxonomy" id="79078"/>
    <lineage>
        <taxon>Eukaryota</taxon>
        <taxon>Viridiplantae</taxon>
        <taxon>Streptophyta</taxon>
        <taxon>Embryophyta</taxon>
        <taxon>Tracheophyta</taxon>
        <taxon>Spermatophyta</taxon>
        <taxon>Magnoliopsida</taxon>
        <taxon>eudicotyledons</taxon>
        <taxon>Gunneridae</taxon>
        <taxon>Pentapetalae</taxon>
        <taxon>rosids</taxon>
        <taxon>fabids</taxon>
        <taxon>Fabales</taxon>
        <taxon>Fabaceae</taxon>
        <taxon>Papilionoideae</taxon>
        <taxon>50 kb inversion clade</taxon>
        <taxon>dalbergioids sensu lato</taxon>
        <taxon>Dalbergieae</taxon>
        <taxon>Pterocarpus clade</taxon>
        <taxon>Stylosanthes</taxon>
    </lineage>
</organism>
<name>A0ABU6UDD3_9FABA</name>
<evidence type="ECO:0008006" key="3">
    <source>
        <dbReference type="Google" id="ProtNLM"/>
    </source>
</evidence>
<reference evidence="1 2" key="1">
    <citation type="journal article" date="2023" name="Plants (Basel)">
        <title>Bridging the Gap: Combining Genomics and Transcriptomics Approaches to Understand Stylosanthes scabra, an Orphan Legume from the Brazilian Caatinga.</title>
        <authorList>
            <person name="Ferreira-Neto J.R.C."/>
            <person name="da Silva M.D."/>
            <person name="Binneck E."/>
            <person name="de Melo N.F."/>
            <person name="da Silva R.H."/>
            <person name="de Melo A.L.T.M."/>
            <person name="Pandolfi V."/>
            <person name="Bustamante F.O."/>
            <person name="Brasileiro-Vidal A.C."/>
            <person name="Benko-Iseppon A.M."/>
        </authorList>
    </citation>
    <scope>NUCLEOTIDE SEQUENCE [LARGE SCALE GENOMIC DNA]</scope>
    <source>
        <tissue evidence="1">Leaves</tissue>
    </source>
</reference>
<evidence type="ECO:0000313" key="2">
    <source>
        <dbReference type="Proteomes" id="UP001341840"/>
    </source>
</evidence>
<proteinExistence type="predicted"/>
<sequence length="205" mass="23527">MSHSGKTISLPILPDDLITLIIILSETKTFAKSRSLSSLWNSILCNPEVVRQHLEMTLGPCVLLQLAHPLMNFRTGRLHLRRINKKEPVCLRFPFPWEWFDIIGCFNGHIVARDGNYDEPYKMKIFYSNIEVWLPAPDPPNDSKFIVQQSAIIGQKVFWIILTDDDHRKPCCVISYSAIDGKWLIQVIPPELQISNSLHLLSHNS</sequence>
<dbReference type="EMBL" id="JASCZI010120951">
    <property type="protein sequence ID" value="MED6158123.1"/>
    <property type="molecule type" value="Genomic_DNA"/>
</dbReference>
<keyword evidence="2" id="KW-1185">Reference proteome</keyword>
<evidence type="ECO:0000313" key="1">
    <source>
        <dbReference type="EMBL" id="MED6158123.1"/>
    </source>
</evidence>
<protein>
    <recommendedName>
        <fullName evidence="3">F-box domain-containing protein</fullName>
    </recommendedName>
</protein>
<comment type="caution">
    <text evidence="1">The sequence shown here is derived from an EMBL/GenBank/DDBJ whole genome shotgun (WGS) entry which is preliminary data.</text>
</comment>
<accession>A0ABU6UDD3</accession>